<accession>A0A448S832</accession>
<evidence type="ECO:0000256" key="3">
    <source>
        <dbReference type="ARBA" id="ARBA00023125"/>
    </source>
</evidence>
<dbReference type="PRINTS" id="PR00039">
    <property type="entry name" value="HTHLYSR"/>
</dbReference>
<dbReference type="SUPFAM" id="SSF53850">
    <property type="entry name" value="Periplasmic binding protein-like II"/>
    <property type="match status" value="1"/>
</dbReference>
<dbReference type="RefSeq" id="WP_164721849.1">
    <property type="nucleotide sequence ID" value="NZ_JBCHKL010000002.1"/>
</dbReference>
<dbReference type="Gene3D" id="3.40.190.10">
    <property type="entry name" value="Periplasmic binding protein-like II"/>
    <property type="match status" value="2"/>
</dbReference>
<keyword evidence="3" id="KW-0238">DNA-binding</keyword>
<dbReference type="GO" id="GO:0005829">
    <property type="term" value="C:cytosol"/>
    <property type="evidence" value="ECO:0007669"/>
    <property type="project" value="TreeGrafter"/>
</dbReference>
<name>A0A448S832_SERFO</name>
<protein>
    <submittedName>
        <fullName evidence="6">HTH-type transcriptional regulator AbgR</fullName>
    </submittedName>
</protein>
<dbReference type="InterPro" id="IPR050950">
    <property type="entry name" value="HTH-type_LysR_regulators"/>
</dbReference>
<dbReference type="EMBL" id="LR134492">
    <property type="protein sequence ID" value="VEI63856.1"/>
    <property type="molecule type" value="Genomic_DNA"/>
</dbReference>
<dbReference type="Pfam" id="PF00126">
    <property type="entry name" value="HTH_1"/>
    <property type="match status" value="1"/>
</dbReference>
<evidence type="ECO:0000256" key="4">
    <source>
        <dbReference type="ARBA" id="ARBA00023163"/>
    </source>
</evidence>
<feature type="domain" description="HTH lysR-type" evidence="5">
    <location>
        <begin position="5"/>
        <end position="62"/>
    </location>
</feature>
<dbReference type="InterPro" id="IPR005119">
    <property type="entry name" value="LysR_subst-bd"/>
</dbReference>
<dbReference type="AlphaFoldDB" id="A0A448S832"/>
<reference evidence="6 7" key="1">
    <citation type="submission" date="2018-12" db="EMBL/GenBank/DDBJ databases">
        <authorList>
            <consortium name="Pathogen Informatics"/>
        </authorList>
    </citation>
    <scope>NUCLEOTIDE SEQUENCE [LARGE SCALE GENOMIC DNA]</scope>
    <source>
        <strain evidence="6 7">NCTC13193</strain>
    </source>
</reference>
<proteinExistence type="inferred from homology"/>
<evidence type="ECO:0000313" key="7">
    <source>
        <dbReference type="Proteomes" id="UP000270487"/>
    </source>
</evidence>
<dbReference type="InterPro" id="IPR036390">
    <property type="entry name" value="WH_DNA-bd_sf"/>
</dbReference>
<dbReference type="Proteomes" id="UP000270487">
    <property type="component" value="Chromosome"/>
</dbReference>
<dbReference type="PANTHER" id="PTHR30419:SF7">
    <property type="entry name" value="HTH-TYPE TRANSCRIPTIONAL REGULATOR TDCA"/>
    <property type="match status" value="1"/>
</dbReference>
<evidence type="ECO:0000256" key="2">
    <source>
        <dbReference type="ARBA" id="ARBA00023015"/>
    </source>
</evidence>
<dbReference type="PROSITE" id="PS50931">
    <property type="entry name" value="HTH_LYSR"/>
    <property type="match status" value="1"/>
</dbReference>
<dbReference type="GO" id="GO:0003677">
    <property type="term" value="F:DNA binding"/>
    <property type="evidence" value="ECO:0007669"/>
    <property type="project" value="UniProtKB-KW"/>
</dbReference>
<dbReference type="InterPro" id="IPR000847">
    <property type="entry name" value="LysR_HTH_N"/>
</dbReference>
<dbReference type="InterPro" id="IPR036388">
    <property type="entry name" value="WH-like_DNA-bd_sf"/>
</dbReference>
<gene>
    <name evidence="6" type="primary">abgR_1</name>
    <name evidence="6" type="ORF">NCTC13193_00914</name>
</gene>
<evidence type="ECO:0000256" key="1">
    <source>
        <dbReference type="ARBA" id="ARBA00009437"/>
    </source>
</evidence>
<dbReference type="GO" id="GO:0003700">
    <property type="term" value="F:DNA-binding transcription factor activity"/>
    <property type="evidence" value="ECO:0007669"/>
    <property type="project" value="InterPro"/>
</dbReference>
<dbReference type="Gene3D" id="1.10.10.10">
    <property type="entry name" value="Winged helix-like DNA-binding domain superfamily/Winged helix DNA-binding domain"/>
    <property type="match status" value="1"/>
</dbReference>
<evidence type="ECO:0000259" key="5">
    <source>
        <dbReference type="PROSITE" id="PS50931"/>
    </source>
</evidence>
<dbReference type="SUPFAM" id="SSF46785">
    <property type="entry name" value="Winged helix' DNA-binding domain"/>
    <property type="match status" value="1"/>
</dbReference>
<evidence type="ECO:0000313" key="6">
    <source>
        <dbReference type="EMBL" id="VEI63856.1"/>
    </source>
</evidence>
<keyword evidence="2" id="KW-0805">Transcription regulation</keyword>
<dbReference type="PANTHER" id="PTHR30419">
    <property type="entry name" value="HTH-TYPE TRANSCRIPTIONAL REGULATOR YBHD"/>
    <property type="match status" value="1"/>
</dbReference>
<sequence>MRYLPKLQQLQTFQSVLLHGSIRTAAKALGQSQPGVTRSLQELEQILGISLMTRGSTGVVLTDIGRLFNSRIELILNELDRALDEIEHHIHSVSGPVTIGLSLLPILTIFPGAIKRFKTKHSTSCVTNVEGQISELLPGLRNGKLDFIICAHAPLEYLGGLIQEPLIDTKYFIYARKGHLLAHCTSLVELQDADWFLPVTKIGYYNQLEQILFKSDNDKNKSIMRGTGSAALQMVMNADYLTIATSQMIRNNFLKQELCIIQVKEMLPAAKFCLVYSSERPLTLAAKNLMHEFRLESQYYDWSEPITSATLS</sequence>
<organism evidence="6 7">
    <name type="scientific">Serratia fonticola</name>
    <dbReference type="NCBI Taxonomy" id="47917"/>
    <lineage>
        <taxon>Bacteria</taxon>
        <taxon>Pseudomonadati</taxon>
        <taxon>Pseudomonadota</taxon>
        <taxon>Gammaproteobacteria</taxon>
        <taxon>Enterobacterales</taxon>
        <taxon>Yersiniaceae</taxon>
        <taxon>Serratia</taxon>
    </lineage>
</organism>
<comment type="similarity">
    <text evidence="1">Belongs to the LysR transcriptional regulatory family.</text>
</comment>
<keyword evidence="4" id="KW-0804">Transcription</keyword>
<dbReference type="Pfam" id="PF03466">
    <property type="entry name" value="LysR_substrate"/>
    <property type="match status" value="1"/>
</dbReference>